<sequence length="1431" mass="149452">MRAPASAPPPPPRSALQLSSSDSFEKLFTSPSASLPPSALETPERSRPRTRNPTVAAGDLLLSASPSLSSASRPADSRTSDASGQLSEAEARRTRGRNKEVRPSAASPQMSPGTSGIPSAPVARPGSPADTARPSRSPSGCPLELLPRHTQNAPVAHGEEPEGDTGAHGLRVYAAERLSPRCDAALREAASLNNMRGDAPAQSDGANTPLAQIPGKDTQDEPVLERRQQRGGQQREIFSDLQIVLSDGDEIQTGANKGDEGDDAQSGEADDLEFAQTRRIVKYAEQDVCAWTTSMLARNELRKLKAAALKLEGDRMPRSDVVGLYFKKHRPCWSVDYHTRQGKRKTVEFFVPDLSRETIELVLGHAVECRKYMPRRFDHAPAFVPEPDDTTAGMPYRYGAKLLKPKVLAWIRENRNVSSRGSHAHHGGLASRRGGDGEKAGGGAGNGNSIKYMRPIPVPSVAPVGITFRNYNAGASPSAQRTSAAAPLARGPRANLARYRDSVRRCSRAGAGGRAGTAAGEGGKTSGNAEGAHGRENGAPAGSGSPVDSGATPGQSAGEGTCCGALQHGSPSQAPSAIPQAADPAVFSPGQGVHGAGVAWPEDPRRFTPHGMDPAASAALPVGSLGSPYLGFLPRRDPPMMQAHNGYYTAYPSALYFYGHVADPSPGHPGAGQHRGAVATTMGGAWGSTSLQASASPIPPAAMPASLSNNVAAAYPVSAGQGGPTAFPHQAYSNVGPMYGFKARETHITEQGRAHSLGAHTGRYGGGESEASMTSGETVQMEPGKGAESGHNAEFEPGHKRRRMQSDADGCALRSPLRSPAVFPSPCPEHPREMQGTGAQCHCEGLQLSRSARSCSEKYAGRPLFLPSPVPAPPSFPPSSAPRLPHPGCFPSYTDFSQTWDQASDRGCEGGAQSGVDKCCSVTGASLQHANSELSETGVSTPSTASTQHSSSSFCCLTTSPGSPHSASPVSRAATLVCDFQPKSAAFPHVASGVKTPSDTVVVFHANSGEQTEHRQGATEGASGEQDACEPEPLSSAQEVTEDAAPARTPSDEPREGPAQREPSSPSRSPCLCPAAEPMHCIPSGRPRGRPTLPVPTASLPSTSLPPPSGAGVASSGAWPPCDSLASASGVYASQALVAPRAQSPSLGPACGFPTLARSGNSPAPLQGEMHVERPVFASPLAYGRSVAAREVSFTGGVRGSRSLSSSTEEAEESAVKEEGIRCGGLVQGTANTSTGPRLEASASGSLAGTEEVAAEGTAVQFGEAGGVQAEWCAGAEEAWVLREHDLRKSLVQDKMTLAWGPGMFERSGGELPSLGEASLLHSSAVLEESSPLSKRDSEVLSELGFWSQGPCPEDSFAQDFDAFKEQLGEEDSTGVWSSLDNLGYDMVSRPHENNDKENTEDDSGYDIQTSKVFMIAVHHYPTGHDMSRRH</sequence>
<feature type="compositionally biased region" description="Low complexity" evidence="1">
    <location>
        <begin position="56"/>
        <end position="74"/>
    </location>
</feature>
<comment type="caution">
    <text evidence="2">The sequence shown here is derived from an EMBL/GenBank/DDBJ whole genome shotgun (WGS) entry which is preliminary data.</text>
</comment>
<dbReference type="RefSeq" id="XP_029220136.1">
    <property type="nucleotide sequence ID" value="XM_029362770.1"/>
</dbReference>
<feature type="region of interest" description="Disordered" evidence="1">
    <location>
        <begin position="417"/>
        <end position="452"/>
    </location>
</feature>
<feature type="region of interest" description="Disordered" evidence="1">
    <location>
        <begin position="506"/>
        <end position="606"/>
    </location>
</feature>
<keyword evidence="3" id="KW-1185">Reference proteome</keyword>
<dbReference type="VEuPathDB" id="ToxoDB:BESB_043190"/>
<feature type="compositionally biased region" description="Low complexity" evidence="1">
    <location>
        <begin position="30"/>
        <end position="40"/>
    </location>
</feature>
<feature type="region of interest" description="Disordered" evidence="1">
    <location>
        <begin position="779"/>
        <end position="801"/>
    </location>
</feature>
<feature type="region of interest" description="Disordered" evidence="1">
    <location>
        <begin position="1009"/>
        <end position="1117"/>
    </location>
</feature>
<feature type="compositionally biased region" description="Basic and acidic residues" evidence="1">
    <location>
        <begin position="89"/>
        <end position="102"/>
    </location>
</feature>
<evidence type="ECO:0000313" key="3">
    <source>
        <dbReference type="Proteomes" id="UP000224006"/>
    </source>
</evidence>
<dbReference type="Proteomes" id="UP000224006">
    <property type="component" value="Chromosome III"/>
</dbReference>
<proteinExistence type="predicted"/>
<feature type="compositionally biased region" description="Basic and acidic residues" evidence="1">
    <location>
        <begin position="217"/>
        <end position="228"/>
    </location>
</feature>
<feature type="compositionally biased region" description="Low complexity" evidence="1">
    <location>
        <begin position="1091"/>
        <end position="1103"/>
    </location>
</feature>
<name>A0A2A9MKH9_BESBE</name>
<organism evidence="2 3">
    <name type="scientific">Besnoitia besnoiti</name>
    <name type="common">Apicomplexan protozoan</name>
    <dbReference type="NCBI Taxonomy" id="94643"/>
    <lineage>
        <taxon>Eukaryota</taxon>
        <taxon>Sar</taxon>
        <taxon>Alveolata</taxon>
        <taxon>Apicomplexa</taxon>
        <taxon>Conoidasida</taxon>
        <taxon>Coccidia</taxon>
        <taxon>Eucoccidiorida</taxon>
        <taxon>Eimeriorina</taxon>
        <taxon>Sarcocystidae</taxon>
        <taxon>Besnoitia</taxon>
    </lineage>
</organism>
<dbReference type="KEGG" id="bbes:BESB_043190"/>
<feature type="compositionally biased region" description="Basic and acidic residues" evidence="1">
    <location>
        <begin position="1050"/>
        <end position="1059"/>
    </location>
</feature>
<feature type="region of interest" description="Disordered" evidence="1">
    <location>
        <begin position="195"/>
        <end position="236"/>
    </location>
</feature>
<evidence type="ECO:0000313" key="2">
    <source>
        <dbReference type="EMBL" id="PFH36127.1"/>
    </source>
</evidence>
<reference evidence="2 3" key="1">
    <citation type="submission" date="2017-09" db="EMBL/GenBank/DDBJ databases">
        <title>Genome sequencing of Besnoitia besnoiti strain Bb-Ger1.</title>
        <authorList>
            <person name="Schares G."/>
            <person name="Venepally P."/>
            <person name="Lorenzi H.A."/>
        </authorList>
    </citation>
    <scope>NUCLEOTIDE SEQUENCE [LARGE SCALE GENOMIC DNA]</scope>
    <source>
        <strain evidence="2 3">Bb-Ger1</strain>
    </source>
</reference>
<feature type="compositionally biased region" description="Low complexity" evidence="1">
    <location>
        <begin position="1063"/>
        <end position="1074"/>
    </location>
</feature>
<feature type="compositionally biased region" description="Low complexity" evidence="1">
    <location>
        <begin position="570"/>
        <end position="585"/>
    </location>
</feature>
<accession>A0A2A9MKH9</accession>
<evidence type="ECO:0000256" key="1">
    <source>
        <dbReference type="SAM" id="MobiDB-lite"/>
    </source>
</evidence>
<protein>
    <recommendedName>
        <fullName evidence="4">AP2 domain transcription factor AP2IV-2</fullName>
    </recommendedName>
</protein>
<dbReference type="OrthoDB" id="333986at2759"/>
<dbReference type="EMBL" id="NWUJ01000003">
    <property type="protein sequence ID" value="PFH36127.1"/>
    <property type="molecule type" value="Genomic_DNA"/>
</dbReference>
<gene>
    <name evidence="2" type="ORF">BESB_043190</name>
</gene>
<evidence type="ECO:0008006" key="4">
    <source>
        <dbReference type="Google" id="ProtNLM"/>
    </source>
</evidence>
<feature type="region of interest" description="Disordered" evidence="1">
    <location>
        <begin position="1198"/>
        <end position="1219"/>
    </location>
</feature>
<feature type="compositionally biased region" description="Polar residues" evidence="1">
    <location>
        <begin position="106"/>
        <end position="117"/>
    </location>
</feature>
<feature type="compositionally biased region" description="Pro residues" evidence="1">
    <location>
        <begin position="1"/>
        <end position="13"/>
    </location>
</feature>
<feature type="region of interest" description="Disordered" evidence="1">
    <location>
        <begin position="1"/>
        <end position="172"/>
    </location>
</feature>
<dbReference type="GeneID" id="40309249"/>
<feature type="compositionally biased region" description="Gly residues" evidence="1">
    <location>
        <begin position="510"/>
        <end position="525"/>
    </location>
</feature>